<comment type="caution">
    <text evidence="5">The sequence shown here is derived from an EMBL/GenBank/DDBJ whole genome shotgun (WGS) entry which is preliminary data.</text>
</comment>
<keyword evidence="2" id="KW-0472">Membrane</keyword>
<evidence type="ECO:0000256" key="1">
    <source>
        <dbReference type="SAM" id="MobiDB-lite"/>
    </source>
</evidence>
<proteinExistence type="predicted"/>
<reference evidence="5 6" key="1">
    <citation type="journal article" date="2016" name="Nat. Commun.">
        <title>Thousands of microbial genomes shed light on interconnected biogeochemical processes in an aquifer system.</title>
        <authorList>
            <person name="Anantharaman K."/>
            <person name="Brown C.T."/>
            <person name="Hug L.A."/>
            <person name="Sharon I."/>
            <person name="Castelle C.J."/>
            <person name="Probst A.J."/>
            <person name="Thomas B.C."/>
            <person name="Singh A."/>
            <person name="Wilkins M.J."/>
            <person name="Karaoz U."/>
            <person name="Brodie E.L."/>
            <person name="Williams K.H."/>
            <person name="Hubbard S.S."/>
            <person name="Banfield J.F."/>
        </authorList>
    </citation>
    <scope>NUCLEOTIDE SEQUENCE [LARGE SCALE GENOMIC DNA]</scope>
</reference>
<dbReference type="SMART" id="SM00089">
    <property type="entry name" value="PKD"/>
    <property type="match status" value="1"/>
</dbReference>
<dbReference type="InterPro" id="IPR036415">
    <property type="entry name" value="Lamin_tail_dom_sf"/>
</dbReference>
<feature type="compositionally biased region" description="Pro residues" evidence="1">
    <location>
        <begin position="206"/>
        <end position="218"/>
    </location>
</feature>
<dbReference type="EMBL" id="MFGA01000002">
    <property type="protein sequence ID" value="OGF21655.1"/>
    <property type="molecule type" value="Genomic_DNA"/>
</dbReference>
<evidence type="ECO:0000259" key="3">
    <source>
        <dbReference type="PROSITE" id="PS50093"/>
    </source>
</evidence>
<feature type="domain" description="PKD" evidence="3">
    <location>
        <begin position="733"/>
        <end position="812"/>
    </location>
</feature>
<dbReference type="Pfam" id="PF18911">
    <property type="entry name" value="PKD_4"/>
    <property type="match status" value="1"/>
</dbReference>
<dbReference type="Proteomes" id="UP000177407">
    <property type="component" value="Unassembled WGS sequence"/>
</dbReference>
<dbReference type="AlphaFoldDB" id="A0A1F5S4N8"/>
<feature type="domain" description="LTD" evidence="4">
    <location>
        <begin position="829"/>
        <end position="969"/>
    </location>
</feature>
<dbReference type="SUPFAM" id="SSF49299">
    <property type="entry name" value="PKD domain"/>
    <property type="match status" value="1"/>
</dbReference>
<dbReference type="SUPFAM" id="SSF74853">
    <property type="entry name" value="Lamin A/C globular tail domain"/>
    <property type="match status" value="5"/>
</dbReference>
<feature type="region of interest" description="Disordered" evidence="1">
    <location>
        <begin position="160"/>
        <end position="224"/>
    </location>
</feature>
<feature type="domain" description="LTD" evidence="4">
    <location>
        <begin position="268"/>
        <end position="369"/>
    </location>
</feature>
<sequence>MKSNFFRSLVIFILVAGDFLFLGQFANAETADHLVISEVQVAGTTIDDEFIEIYNPTETTMDISTWSIQYKGATGLTFKKKNFPVGASVPAHGWYLIAHDDFSGATTPDMKQSTISMSSSVPGGGHVFLVNNQIFLISPTGSSIVDKLGYGLADFPEGTAALVPSSPNKSMEREPGGDLGNGEDTDNNSADFQIQPIPNPQNSSSPPKPDIIIPPPGPTCGDSLCEDRESTLTCPADCPTLPPAPVCGNDTCEDSEDELICPADCALPSALPIEPTIGEIIINEFVADPAEGNEWVELYNKTTSLINLDGCTLEDGVGTIATLSGTITASGAEKFKIIELSSSKLNNAGDIITLKKSDGKIIDQVSYGNWDDGNIDNNAPKADDPNSVARIVDGGDSDNNATDFATTTTLTKNSSNIITAPEEEDAPSGGGTSLPATPSSPPSWPVGSLLVNEFVADPDDGGSEWIELYNPTLNPINLTDWTIEDGGETVTKLSGSVSSLIFYVIEKPKGLLNNSGDIIILKDPAGLVIDDVAYGDWSDGDESDNAPKADDPNSVARKKDGQDTNNDFNDFIESTPTKGTANIGGQFSGGGNFAEFIDKIIINEIFPNPKGDDNDNEFIELKNISSKDVDLKDWKIGDASAKRYTVKSSDFSDTKIKANRFFVLRRKITGIALNNTGRETVKIFAPDNSSINSVEFLGPAGEDESWAKEKEEWFWTTTLTPGKENIITKTNKLPTAVISSPEEATVGEEIFFDGSDSYDEDGEIVSYLWDFGDGGVADGSNMTHIFNAKGNFKIILTVKDNNGETNLAEIFINIFDENVTEEVLVNGNDGGSIIINEALPNPEGSDNEEWIELYNLSNEDFNLSGWQLDDDEGGSKPYKIPSGTIIKANDFLVLEKEKTKLALNNTFDAVRLINPAGEIIFETNYDEVPENASWARDENNNWQWTNALTPGEKNIFAFSEKATKTTVKKTASRKKIVQFSPATLLTIREYDLGDSVIVQGQVIAPPGLLGSQIFYIASEESCPGIQVYMYKKDFPVLKLGDLVQVSGVLSETGGERRIKVAEKTDIKLLESREPLLPKPIQTGDVEEDLEGCLIIASAKIIEKDSSNLFLDDDTGELKAYLKAITKPKLAINDSVEAVGIVSETKTGFRLLPRYDSDLKLITPAIGETSISVPAKDKSGDINAFLGVATGILGLTTLGLSIKSGVFANWWKKNKGV</sequence>
<dbReference type="InterPro" id="IPR001322">
    <property type="entry name" value="Lamin_tail_dom"/>
</dbReference>
<evidence type="ECO:0000313" key="5">
    <source>
        <dbReference type="EMBL" id="OGF21655.1"/>
    </source>
</evidence>
<dbReference type="PANTHER" id="PTHR42834">
    <property type="entry name" value="ENDONUCLEASE/EXONUCLEASE/PHOSPHATASE FAMILY PROTEIN (AFU_ORTHOLOGUE AFUA_3G09210)"/>
    <property type="match status" value="1"/>
</dbReference>
<evidence type="ECO:0000256" key="2">
    <source>
        <dbReference type="SAM" id="Phobius"/>
    </source>
</evidence>
<dbReference type="Pfam" id="PF00932">
    <property type="entry name" value="LTD"/>
    <property type="match status" value="5"/>
</dbReference>
<name>A0A1F5S4N8_9BACT</name>
<evidence type="ECO:0000313" key="6">
    <source>
        <dbReference type="Proteomes" id="UP000177407"/>
    </source>
</evidence>
<organism evidence="5 6">
    <name type="scientific">Candidatus Falkowbacteria bacterium RIFOXYA2_FULL_38_12</name>
    <dbReference type="NCBI Taxonomy" id="1797993"/>
    <lineage>
        <taxon>Bacteria</taxon>
        <taxon>Candidatus Falkowiibacteriota</taxon>
    </lineage>
</organism>
<dbReference type="InterPro" id="IPR000601">
    <property type="entry name" value="PKD_dom"/>
</dbReference>
<dbReference type="PANTHER" id="PTHR42834:SF1">
    <property type="entry name" value="ENDONUCLEASE_EXONUCLEASE_PHOSPHATASE FAMILY PROTEIN (AFU_ORTHOLOGUE AFUA_3G09210)"/>
    <property type="match status" value="1"/>
</dbReference>
<dbReference type="Gene3D" id="2.60.40.1260">
    <property type="entry name" value="Lamin Tail domain"/>
    <property type="match status" value="2"/>
</dbReference>
<dbReference type="PROSITE" id="PS50093">
    <property type="entry name" value="PKD"/>
    <property type="match status" value="1"/>
</dbReference>
<gene>
    <name evidence="5" type="ORF">A2257_02585</name>
</gene>
<dbReference type="Gene3D" id="2.60.40.10">
    <property type="entry name" value="Immunoglobulins"/>
    <property type="match status" value="1"/>
</dbReference>
<feature type="domain" description="LTD" evidence="4">
    <location>
        <begin position="21"/>
        <end position="154"/>
    </location>
</feature>
<accession>A0A1F5S4N8</accession>
<evidence type="ECO:0008006" key="7">
    <source>
        <dbReference type="Google" id="ProtNLM"/>
    </source>
</evidence>
<keyword evidence="2" id="KW-1133">Transmembrane helix</keyword>
<feature type="compositionally biased region" description="Low complexity" evidence="1">
    <location>
        <begin position="193"/>
        <end position="205"/>
    </location>
</feature>
<dbReference type="PROSITE" id="PS51841">
    <property type="entry name" value="LTD"/>
    <property type="match status" value="5"/>
</dbReference>
<keyword evidence="2" id="KW-0812">Transmembrane</keyword>
<dbReference type="CDD" id="cd00146">
    <property type="entry name" value="PKD"/>
    <property type="match status" value="1"/>
</dbReference>
<feature type="domain" description="LTD" evidence="4">
    <location>
        <begin position="437"/>
        <end position="536"/>
    </location>
</feature>
<feature type="region of interest" description="Disordered" evidence="1">
    <location>
        <begin position="414"/>
        <end position="445"/>
    </location>
</feature>
<feature type="domain" description="LTD" evidence="4">
    <location>
        <begin position="595"/>
        <end position="721"/>
    </location>
</feature>
<evidence type="ECO:0000259" key="4">
    <source>
        <dbReference type="PROSITE" id="PS51841"/>
    </source>
</evidence>
<dbReference type="InterPro" id="IPR013783">
    <property type="entry name" value="Ig-like_fold"/>
</dbReference>
<feature type="compositionally biased region" description="Polar residues" evidence="1">
    <location>
        <begin position="563"/>
        <end position="584"/>
    </location>
</feature>
<feature type="compositionally biased region" description="Basic and acidic residues" evidence="1">
    <location>
        <begin position="545"/>
        <end position="562"/>
    </location>
</feature>
<protein>
    <recommendedName>
        <fullName evidence="7">PKD domain-containing protein</fullName>
    </recommendedName>
</protein>
<dbReference type="InterPro" id="IPR022409">
    <property type="entry name" value="PKD/Chitinase_dom"/>
</dbReference>
<feature type="transmembrane region" description="Helical" evidence="2">
    <location>
        <begin position="1183"/>
        <end position="1210"/>
    </location>
</feature>
<feature type="region of interest" description="Disordered" evidence="1">
    <location>
        <begin position="538"/>
        <end position="584"/>
    </location>
</feature>
<dbReference type="InterPro" id="IPR035986">
    <property type="entry name" value="PKD_dom_sf"/>
</dbReference>